<dbReference type="AlphaFoldDB" id="A0A550C1A2"/>
<dbReference type="GO" id="GO:0003689">
    <property type="term" value="F:DNA clamp loader activity"/>
    <property type="evidence" value="ECO:0007669"/>
    <property type="project" value="TreeGrafter"/>
</dbReference>
<feature type="compositionally biased region" description="Polar residues" evidence="8">
    <location>
        <begin position="1"/>
        <end position="13"/>
    </location>
</feature>
<dbReference type="PANTHER" id="PTHR12172:SF0">
    <property type="entry name" value="CELL CYCLE CHECKPOINT PROTEIN RAD17"/>
    <property type="match status" value="1"/>
</dbReference>
<evidence type="ECO:0000256" key="2">
    <source>
        <dbReference type="ARBA" id="ARBA00006168"/>
    </source>
</evidence>
<reference evidence="10 11" key="1">
    <citation type="journal article" date="2019" name="New Phytol.">
        <title>Comparative genomics reveals unique wood-decay strategies and fruiting body development in the Schizophyllaceae.</title>
        <authorList>
            <person name="Almasi E."/>
            <person name="Sahu N."/>
            <person name="Krizsan K."/>
            <person name="Balint B."/>
            <person name="Kovacs G.M."/>
            <person name="Kiss B."/>
            <person name="Cseklye J."/>
            <person name="Drula E."/>
            <person name="Henrissat B."/>
            <person name="Nagy I."/>
            <person name="Chovatia M."/>
            <person name="Adam C."/>
            <person name="LaButti K."/>
            <person name="Lipzen A."/>
            <person name="Riley R."/>
            <person name="Grigoriev I.V."/>
            <person name="Nagy L.G."/>
        </authorList>
    </citation>
    <scope>NUCLEOTIDE SEQUENCE [LARGE SCALE GENOMIC DNA]</scope>
    <source>
        <strain evidence="10 11">NL-1724</strain>
    </source>
</reference>
<keyword evidence="4" id="KW-0227">DNA damage</keyword>
<dbReference type="SMART" id="SM00382">
    <property type="entry name" value="AAA"/>
    <property type="match status" value="1"/>
</dbReference>
<evidence type="ECO:0000313" key="11">
    <source>
        <dbReference type="Proteomes" id="UP000320762"/>
    </source>
</evidence>
<feature type="compositionally biased region" description="Basic and acidic residues" evidence="8">
    <location>
        <begin position="410"/>
        <end position="424"/>
    </location>
</feature>
<comment type="subcellular location">
    <subcellularLocation>
        <location evidence="1">Nucleus</location>
    </subcellularLocation>
</comment>
<keyword evidence="3" id="KW-0547">Nucleotide-binding</keyword>
<dbReference type="PANTHER" id="PTHR12172">
    <property type="entry name" value="CELL CYCLE CHECKPOINT PROTEIN RAD17"/>
    <property type="match status" value="1"/>
</dbReference>
<feature type="compositionally biased region" description="Basic and acidic residues" evidence="8">
    <location>
        <begin position="84"/>
        <end position="96"/>
    </location>
</feature>
<dbReference type="STRING" id="97359.A0A550C1A2"/>
<evidence type="ECO:0000256" key="3">
    <source>
        <dbReference type="ARBA" id="ARBA00022741"/>
    </source>
</evidence>
<dbReference type="Pfam" id="PF03215">
    <property type="entry name" value="Rad17"/>
    <property type="match status" value="1"/>
</dbReference>
<dbReference type="InterPro" id="IPR003593">
    <property type="entry name" value="AAA+_ATPase"/>
</dbReference>
<evidence type="ECO:0000256" key="5">
    <source>
        <dbReference type="ARBA" id="ARBA00022840"/>
    </source>
</evidence>
<feature type="region of interest" description="Disordered" evidence="8">
    <location>
        <begin position="613"/>
        <end position="647"/>
    </location>
</feature>
<dbReference type="GO" id="GO:0033314">
    <property type="term" value="P:mitotic DNA replication checkpoint signaling"/>
    <property type="evidence" value="ECO:0007669"/>
    <property type="project" value="TreeGrafter"/>
</dbReference>
<dbReference type="InterPro" id="IPR004582">
    <property type="entry name" value="Checkpoint_prot_Rad17_Rad24"/>
</dbReference>
<dbReference type="EMBL" id="VDMD01000035">
    <property type="protein sequence ID" value="TRM58560.1"/>
    <property type="molecule type" value="Genomic_DNA"/>
</dbReference>
<feature type="domain" description="AAA+ ATPase" evidence="9">
    <location>
        <begin position="143"/>
        <end position="295"/>
    </location>
</feature>
<gene>
    <name evidence="10" type="ORF">BD626DRAFT_463759</name>
</gene>
<dbReference type="InterPro" id="IPR027417">
    <property type="entry name" value="P-loop_NTPase"/>
</dbReference>
<evidence type="ECO:0000256" key="4">
    <source>
        <dbReference type="ARBA" id="ARBA00022763"/>
    </source>
</evidence>
<evidence type="ECO:0000259" key="9">
    <source>
        <dbReference type="SMART" id="SM00382"/>
    </source>
</evidence>
<feature type="region of interest" description="Disordered" evidence="8">
    <location>
        <begin position="64"/>
        <end position="96"/>
    </location>
</feature>
<evidence type="ECO:0000256" key="7">
    <source>
        <dbReference type="ARBA" id="ARBA00023306"/>
    </source>
</evidence>
<sequence>MPQSPSQSSINKLSQSRKPTSKSRTKSASLKTKSLTPGVIDAQSKRFDPLSVFKEVIDVDALPEVPACKPSREKSVPQSKIRTRTKEPDAKGKGKQYEEEDNRLWVDLYEPTTEAELAVHVKKVASVRTWMKEALEGEKLRKYRRILVLTGPAGTGKTSTVKVLAREMGLDIMEWRNETSANKAPAEWDDYGLDHYAPSPQEAFSTFMTRASRCRDVFSSTARPHIILLEDLPNILHPAVQNSFHESLLGLVRPSDVPLPPIIIVVSDAGLRGTDIDESSARYGKDTVIDVRTILPKELFNGPFVTEIPFNPIAPTLMTRALKAMLAKRPTQPSADFLETLVATANGDIRSAIMALQFTSVASKPGKKGKIDRAVLEAVTRREQSLVLFHLLGKILYNKRKGDAPAPSHSAKDIQKDRDLDKTLKNPAPLPPWLSEHDRKASRVNVDEIYADAPIDSSLMSLYIHQNYTPFCEDVDQCEGVSEWLSWVDSSGGEAWYQANPHRFHLLALGTMHSLPTPVPRKGHKQYKPYFFEALSKEKDAYDGVRDVRSWLEDKWSRTDVITGLGGVLKARDSGPLQARAPSSHRLFTQLKFMRGAAGDEEQLQENEVAVEEEATLDSDQQVDAGYAVDEDRQDGGWLESDDIEDF</sequence>
<dbReference type="GO" id="GO:0005524">
    <property type="term" value="F:ATP binding"/>
    <property type="evidence" value="ECO:0007669"/>
    <property type="project" value="UniProtKB-KW"/>
</dbReference>
<dbReference type="GO" id="GO:0006281">
    <property type="term" value="P:DNA repair"/>
    <property type="evidence" value="ECO:0007669"/>
    <property type="project" value="InterPro"/>
</dbReference>
<keyword evidence="11" id="KW-1185">Reference proteome</keyword>
<evidence type="ECO:0000256" key="8">
    <source>
        <dbReference type="SAM" id="MobiDB-lite"/>
    </source>
</evidence>
<dbReference type="GO" id="GO:0005634">
    <property type="term" value="C:nucleus"/>
    <property type="evidence" value="ECO:0007669"/>
    <property type="project" value="UniProtKB-SubCell"/>
</dbReference>
<name>A0A550C1A2_9AGAR</name>
<organism evidence="10 11">
    <name type="scientific">Schizophyllum amplum</name>
    <dbReference type="NCBI Taxonomy" id="97359"/>
    <lineage>
        <taxon>Eukaryota</taxon>
        <taxon>Fungi</taxon>
        <taxon>Dikarya</taxon>
        <taxon>Basidiomycota</taxon>
        <taxon>Agaricomycotina</taxon>
        <taxon>Agaricomycetes</taxon>
        <taxon>Agaricomycetidae</taxon>
        <taxon>Agaricales</taxon>
        <taxon>Schizophyllaceae</taxon>
        <taxon>Schizophyllum</taxon>
    </lineage>
</organism>
<proteinExistence type="inferred from homology"/>
<keyword evidence="5" id="KW-0067">ATP-binding</keyword>
<keyword evidence="6" id="KW-0539">Nucleus</keyword>
<evidence type="ECO:0000313" key="10">
    <source>
        <dbReference type="EMBL" id="TRM58560.1"/>
    </source>
</evidence>
<dbReference type="Gene3D" id="3.40.50.300">
    <property type="entry name" value="P-loop containing nucleotide triphosphate hydrolases"/>
    <property type="match status" value="1"/>
</dbReference>
<evidence type="ECO:0000256" key="1">
    <source>
        <dbReference type="ARBA" id="ARBA00004123"/>
    </source>
</evidence>
<dbReference type="GO" id="GO:0003682">
    <property type="term" value="F:chromatin binding"/>
    <property type="evidence" value="ECO:0007669"/>
    <property type="project" value="TreeGrafter"/>
</dbReference>
<evidence type="ECO:0000256" key="6">
    <source>
        <dbReference type="ARBA" id="ARBA00023242"/>
    </source>
</evidence>
<keyword evidence="7" id="KW-0131">Cell cycle</keyword>
<dbReference type="CDD" id="cd18139">
    <property type="entry name" value="HLD_clamp_RarA"/>
    <property type="match status" value="1"/>
</dbReference>
<protein>
    <submittedName>
        <fullName evidence="10">Rad17 cell cycle checkpoint protein-domain-containing protein</fullName>
    </submittedName>
</protein>
<dbReference type="Proteomes" id="UP000320762">
    <property type="component" value="Unassembled WGS sequence"/>
</dbReference>
<feature type="region of interest" description="Disordered" evidence="8">
    <location>
        <begin position="1"/>
        <end position="41"/>
    </location>
</feature>
<comment type="similarity">
    <text evidence="2">Belongs to the rad17/RAD24 family.</text>
</comment>
<comment type="caution">
    <text evidence="10">The sequence shown here is derived from an EMBL/GenBank/DDBJ whole genome shotgun (WGS) entry which is preliminary data.</text>
</comment>
<accession>A0A550C1A2</accession>
<dbReference type="GO" id="GO:0000077">
    <property type="term" value="P:DNA damage checkpoint signaling"/>
    <property type="evidence" value="ECO:0007669"/>
    <property type="project" value="TreeGrafter"/>
</dbReference>
<dbReference type="OrthoDB" id="10265971at2759"/>
<dbReference type="SUPFAM" id="SSF52540">
    <property type="entry name" value="P-loop containing nucleoside triphosphate hydrolases"/>
    <property type="match status" value="1"/>
</dbReference>
<feature type="region of interest" description="Disordered" evidence="8">
    <location>
        <begin position="401"/>
        <end position="435"/>
    </location>
</feature>